<reference evidence="2" key="1">
    <citation type="submission" date="2018-05" db="EMBL/GenBank/DDBJ databases">
        <authorList>
            <person name="Feng T."/>
        </authorList>
    </citation>
    <scope>NUCLEOTIDE SEQUENCE [LARGE SCALE GENOMIC DNA]</scope>
    <source>
        <strain evidence="2">S27</strain>
    </source>
</reference>
<name>A0A370N733_9BURK</name>
<evidence type="ECO:0000313" key="1">
    <source>
        <dbReference type="EMBL" id="RDK01427.1"/>
    </source>
</evidence>
<comment type="caution">
    <text evidence="1">The sequence shown here is derived from an EMBL/GenBank/DDBJ whole genome shotgun (WGS) entry which is preliminary data.</text>
</comment>
<dbReference type="RefSeq" id="WP_115101829.1">
    <property type="nucleotide sequence ID" value="NZ_QHKS01000010.1"/>
</dbReference>
<dbReference type="Proteomes" id="UP000254875">
    <property type="component" value="Unassembled WGS sequence"/>
</dbReference>
<gene>
    <name evidence="1" type="ORF">DLM46_16485</name>
</gene>
<evidence type="ECO:0000313" key="2">
    <source>
        <dbReference type="Proteomes" id="UP000254875"/>
    </source>
</evidence>
<dbReference type="AlphaFoldDB" id="A0A370N733"/>
<dbReference type="EMBL" id="QHKS01000010">
    <property type="protein sequence ID" value="RDK01427.1"/>
    <property type="molecule type" value="Genomic_DNA"/>
</dbReference>
<sequence length="266" mass="27890">MSLILKITDTTFTDATLPVLQRDGLVDAGMKFLFDFADPYCWPKQAAPVNNDQFTNLVSGGAAAVTFLAAPSTMTFATGGIGFDTETNEGILLPNSGNLPANNQGFVFCIWLKHLAQADQTSVSAVGGYSYQLGTSNQYAIIGQNSSNTYRMYANGQSVSVPFPANGAILQLAVAVVKVGSNMVLRAYMNGAQYGADVGLGAASTFSLNQVASAQMACPELGFLAGAGQGWVGSIYRTWLDDTGSTGVDPLAILQADYAVNSARFT</sequence>
<dbReference type="OrthoDB" id="9921792at2"/>
<accession>A0A370N733</accession>
<proteinExistence type="predicted"/>
<evidence type="ECO:0008006" key="3">
    <source>
        <dbReference type="Google" id="ProtNLM"/>
    </source>
</evidence>
<keyword evidence="2" id="KW-1185">Reference proteome</keyword>
<protein>
    <recommendedName>
        <fullName evidence="3">LamG domain-containing protein</fullName>
    </recommendedName>
</protein>
<organism evidence="1 2">
    <name type="scientific">Paraburkholderia lacunae</name>
    <dbReference type="NCBI Taxonomy" id="2211104"/>
    <lineage>
        <taxon>Bacteria</taxon>
        <taxon>Pseudomonadati</taxon>
        <taxon>Pseudomonadota</taxon>
        <taxon>Betaproteobacteria</taxon>
        <taxon>Burkholderiales</taxon>
        <taxon>Burkholderiaceae</taxon>
        <taxon>Paraburkholderia</taxon>
    </lineage>
</organism>